<keyword evidence="5" id="KW-0001">2Fe-2S</keyword>
<feature type="domain" description="Globin" evidence="12">
    <location>
        <begin position="1"/>
        <end position="138"/>
    </location>
</feature>
<evidence type="ECO:0000313" key="14">
    <source>
        <dbReference type="EMBL" id="MBF6356437.1"/>
    </source>
</evidence>
<evidence type="ECO:0000256" key="9">
    <source>
        <dbReference type="ARBA" id="ARBA00048649"/>
    </source>
</evidence>
<comment type="catalytic activity">
    <reaction evidence="9">
        <text>2 nitric oxide + NADH + 2 O2 = 2 nitrate + NAD(+) + H(+)</text>
        <dbReference type="Rhea" id="RHEA:19469"/>
        <dbReference type="ChEBI" id="CHEBI:15378"/>
        <dbReference type="ChEBI" id="CHEBI:15379"/>
        <dbReference type="ChEBI" id="CHEBI:16480"/>
        <dbReference type="ChEBI" id="CHEBI:17632"/>
        <dbReference type="ChEBI" id="CHEBI:57540"/>
        <dbReference type="ChEBI" id="CHEBI:57945"/>
        <dbReference type="EC" id="1.14.12.17"/>
    </reaction>
</comment>
<dbReference type="Gene3D" id="2.40.30.10">
    <property type="entry name" value="Translation factors"/>
    <property type="match status" value="1"/>
</dbReference>
<evidence type="ECO:0000256" key="5">
    <source>
        <dbReference type="ARBA" id="ARBA00022714"/>
    </source>
</evidence>
<name>A0ABS0DD93_9NOCA</name>
<comment type="cofactor">
    <cofactor evidence="1">
        <name>heme b</name>
        <dbReference type="ChEBI" id="CHEBI:60344"/>
    </cofactor>
</comment>
<keyword evidence="11" id="KW-0561">Oxygen transport</keyword>
<dbReference type="CDD" id="cd06187">
    <property type="entry name" value="O2ase_reductase_like"/>
    <property type="match status" value="1"/>
</dbReference>
<comment type="similarity">
    <text evidence="3">In the C-terminal section; belongs to the flavoprotein pyridine nucleotide cytochrome reductase family.</text>
</comment>
<reference evidence="14 15" key="1">
    <citation type="submission" date="2020-10" db="EMBL/GenBank/DDBJ databases">
        <title>Identification of Nocardia species via Next-generation sequencing and recognition of intraspecies genetic diversity.</title>
        <authorList>
            <person name="Li P."/>
            <person name="Li P."/>
            <person name="Lu B."/>
        </authorList>
    </citation>
    <scope>NUCLEOTIDE SEQUENCE [LARGE SCALE GENOMIC DNA]</scope>
    <source>
        <strain evidence="14 15">BJ06-0143</strain>
    </source>
</reference>
<dbReference type="Pfam" id="PF00175">
    <property type="entry name" value="NAD_binding_1"/>
    <property type="match status" value="1"/>
</dbReference>
<dbReference type="Gene3D" id="3.40.50.80">
    <property type="entry name" value="Nucleotide-binding domain of ferredoxin-NADP reductase (FNR) module"/>
    <property type="match status" value="1"/>
</dbReference>
<dbReference type="PROSITE" id="PS01033">
    <property type="entry name" value="GLOBIN"/>
    <property type="match status" value="1"/>
</dbReference>
<evidence type="ECO:0000256" key="1">
    <source>
        <dbReference type="ARBA" id="ARBA00001970"/>
    </source>
</evidence>
<evidence type="ECO:0000256" key="3">
    <source>
        <dbReference type="ARBA" id="ARBA00006401"/>
    </source>
</evidence>
<proteinExistence type="inferred from homology"/>
<sequence>MDSRTVALIRTTFKAVAAEEDGHERLAKAFYATLFANHPPVRDLFPAAMDVQRDRLVNAISYALDQLEDPDELIPFLAQLGRDHRKYGVRGEHYVAVTTSLKSAVRRFAGTEMWTDEVDRAWDEGLQLISTTMLGAAEQESAPAVWSGRVVEHRAVLRNLSVIRLRLDQPMEYAAGQYMSVQIPSRPRMWRYLSPAVPSNPQGEIEFHVRGIMGGWVSPAIISQTRIGDQWLIGSPLGALGVARNARRKMLMVGCGTGIAPLRAQLLEMAQRRSNPKVHLFVGGHHPCDLYDLQILNALATEHGWLTVTPVAESEENPWWFYRAPGEPEPHFPGLQPRLIGQIGKLVAEAGPWTDHDIQIAGSPSMVQTTRFRLMSVGARAEDIRHDPMF</sequence>
<dbReference type="InterPro" id="IPR001433">
    <property type="entry name" value="OxRdtase_FAD/NAD-bd"/>
</dbReference>
<keyword evidence="8" id="KW-0520">NAD</keyword>
<dbReference type="Pfam" id="PF00970">
    <property type="entry name" value="FAD_binding_6"/>
    <property type="match status" value="1"/>
</dbReference>
<evidence type="ECO:0000256" key="8">
    <source>
        <dbReference type="ARBA" id="ARBA00023027"/>
    </source>
</evidence>
<dbReference type="SUPFAM" id="SSF46458">
    <property type="entry name" value="Globin-like"/>
    <property type="match status" value="1"/>
</dbReference>
<evidence type="ECO:0000256" key="2">
    <source>
        <dbReference type="ARBA" id="ARBA00001974"/>
    </source>
</evidence>
<evidence type="ECO:0000256" key="10">
    <source>
        <dbReference type="ARBA" id="ARBA00049433"/>
    </source>
</evidence>
<keyword evidence="11" id="KW-0479">Metal-binding</keyword>
<dbReference type="InterPro" id="IPR012292">
    <property type="entry name" value="Globin/Proto"/>
</dbReference>
<dbReference type="PANTHER" id="PTHR47354:SF5">
    <property type="entry name" value="PROTEIN RFBI"/>
    <property type="match status" value="1"/>
</dbReference>
<keyword evidence="11" id="KW-0408">Iron</keyword>
<evidence type="ECO:0000256" key="4">
    <source>
        <dbReference type="ARBA" id="ARBA00012229"/>
    </source>
</evidence>
<keyword evidence="11" id="KW-0813">Transport</keyword>
<dbReference type="InterPro" id="IPR039261">
    <property type="entry name" value="FNR_nucleotide-bd"/>
</dbReference>
<dbReference type="SUPFAM" id="SSF52343">
    <property type="entry name" value="Ferredoxin reductase-like, C-terminal NADP-linked domain"/>
    <property type="match status" value="1"/>
</dbReference>
<evidence type="ECO:0000313" key="15">
    <source>
        <dbReference type="Proteomes" id="UP000707731"/>
    </source>
</evidence>
<dbReference type="Gene3D" id="1.10.490.10">
    <property type="entry name" value="Globins"/>
    <property type="match status" value="1"/>
</dbReference>
<dbReference type="InterPro" id="IPR000971">
    <property type="entry name" value="Globin"/>
</dbReference>
<accession>A0ABS0DD93</accession>
<dbReference type="InterPro" id="IPR008333">
    <property type="entry name" value="Cbr1-like_FAD-bd_dom"/>
</dbReference>
<keyword evidence="15" id="KW-1185">Reference proteome</keyword>
<comment type="cofactor">
    <cofactor evidence="2">
        <name>FAD</name>
        <dbReference type="ChEBI" id="CHEBI:57692"/>
    </cofactor>
</comment>
<dbReference type="InterPro" id="IPR017938">
    <property type="entry name" value="Riboflavin_synthase-like_b-brl"/>
</dbReference>
<dbReference type="InterPro" id="IPR009050">
    <property type="entry name" value="Globin-like_sf"/>
</dbReference>
<dbReference type="RefSeq" id="WP_195003311.1">
    <property type="nucleotide sequence ID" value="NZ_JADLQN010000003.1"/>
</dbReference>
<keyword evidence="6" id="KW-0521">NADP</keyword>
<comment type="caution">
    <text evidence="14">The sequence shown here is derived from an EMBL/GenBank/DDBJ whole genome shotgun (WGS) entry which is preliminary data.</text>
</comment>
<protein>
    <recommendedName>
        <fullName evidence="4">nitric oxide dioxygenase</fullName>
        <ecNumber evidence="4">1.14.12.17</ecNumber>
    </recommendedName>
</protein>
<keyword evidence="7" id="KW-0411">Iron-sulfur</keyword>
<organism evidence="14 15">
    <name type="scientific">Nocardia higoensis</name>
    <dbReference type="NCBI Taxonomy" id="228599"/>
    <lineage>
        <taxon>Bacteria</taxon>
        <taxon>Bacillati</taxon>
        <taxon>Actinomycetota</taxon>
        <taxon>Actinomycetes</taxon>
        <taxon>Mycobacteriales</taxon>
        <taxon>Nocardiaceae</taxon>
        <taxon>Nocardia</taxon>
    </lineage>
</organism>
<evidence type="ECO:0000259" key="13">
    <source>
        <dbReference type="PROSITE" id="PS51384"/>
    </source>
</evidence>
<feature type="domain" description="FAD-binding FR-type" evidence="13">
    <location>
        <begin position="143"/>
        <end position="243"/>
    </location>
</feature>
<dbReference type="Pfam" id="PF00042">
    <property type="entry name" value="Globin"/>
    <property type="match status" value="1"/>
</dbReference>
<dbReference type="PROSITE" id="PS51384">
    <property type="entry name" value="FAD_FR"/>
    <property type="match status" value="1"/>
</dbReference>
<dbReference type="InterPro" id="IPR050415">
    <property type="entry name" value="MRET"/>
</dbReference>
<keyword evidence="11" id="KW-0349">Heme</keyword>
<gene>
    <name evidence="14" type="ORF">IU449_18115</name>
</gene>
<dbReference type="PANTHER" id="PTHR47354">
    <property type="entry name" value="NADH OXIDOREDUCTASE HCR"/>
    <property type="match status" value="1"/>
</dbReference>
<evidence type="ECO:0000256" key="11">
    <source>
        <dbReference type="RuleBase" id="RU000356"/>
    </source>
</evidence>
<evidence type="ECO:0000259" key="12">
    <source>
        <dbReference type="PROSITE" id="PS01033"/>
    </source>
</evidence>
<dbReference type="Proteomes" id="UP000707731">
    <property type="component" value="Unassembled WGS sequence"/>
</dbReference>
<evidence type="ECO:0000256" key="6">
    <source>
        <dbReference type="ARBA" id="ARBA00022857"/>
    </source>
</evidence>
<dbReference type="InterPro" id="IPR017927">
    <property type="entry name" value="FAD-bd_FR_type"/>
</dbReference>
<dbReference type="EC" id="1.14.12.17" evidence="4"/>
<dbReference type="CDD" id="cd19753">
    <property type="entry name" value="Mb-like_oxidoreductase"/>
    <property type="match status" value="1"/>
</dbReference>
<dbReference type="PRINTS" id="PR00410">
    <property type="entry name" value="PHEHYDRXLASE"/>
</dbReference>
<dbReference type="SUPFAM" id="SSF63380">
    <property type="entry name" value="Riboflavin synthase domain-like"/>
    <property type="match status" value="1"/>
</dbReference>
<comment type="similarity">
    <text evidence="11">Belongs to the globin family.</text>
</comment>
<dbReference type="EMBL" id="JADLQN010000003">
    <property type="protein sequence ID" value="MBF6356437.1"/>
    <property type="molecule type" value="Genomic_DNA"/>
</dbReference>
<comment type="catalytic activity">
    <reaction evidence="10">
        <text>2 nitric oxide + NADPH + 2 O2 = 2 nitrate + NADP(+) + H(+)</text>
        <dbReference type="Rhea" id="RHEA:19465"/>
        <dbReference type="ChEBI" id="CHEBI:15378"/>
        <dbReference type="ChEBI" id="CHEBI:15379"/>
        <dbReference type="ChEBI" id="CHEBI:16480"/>
        <dbReference type="ChEBI" id="CHEBI:17632"/>
        <dbReference type="ChEBI" id="CHEBI:57783"/>
        <dbReference type="ChEBI" id="CHEBI:58349"/>
        <dbReference type="EC" id="1.14.12.17"/>
    </reaction>
</comment>
<evidence type="ECO:0000256" key="7">
    <source>
        <dbReference type="ARBA" id="ARBA00023014"/>
    </source>
</evidence>